<evidence type="ECO:0000313" key="2">
    <source>
        <dbReference type="EMBL" id="MPM72015.1"/>
    </source>
</evidence>
<name>A0A645C396_9ZZZZ</name>
<comment type="caution">
    <text evidence="2">The sequence shown here is derived from an EMBL/GenBank/DDBJ whole genome shotgun (WGS) entry which is preliminary data.</text>
</comment>
<reference evidence="2" key="1">
    <citation type="submission" date="2019-08" db="EMBL/GenBank/DDBJ databases">
        <authorList>
            <person name="Kucharzyk K."/>
            <person name="Murdoch R.W."/>
            <person name="Higgins S."/>
            <person name="Loffler F."/>
        </authorList>
    </citation>
    <scope>NUCLEOTIDE SEQUENCE</scope>
</reference>
<feature type="region of interest" description="Disordered" evidence="1">
    <location>
        <begin position="22"/>
        <end position="58"/>
    </location>
</feature>
<evidence type="ECO:0000256" key="1">
    <source>
        <dbReference type="SAM" id="MobiDB-lite"/>
    </source>
</evidence>
<sequence>MAVSVSQAVTAAATEGQPVVAASGGGQHLRLGPAQPGPTQGPDHLGRADLARPGGHGGRIVRGRQVVVVAVEGPRGHTDPVGEGVQLGQRGVGHQVGEHRAVGGPQRRVDEEHRIPAGQGREIRTGWRQPTRPVSEACATLMAWS</sequence>
<protein>
    <submittedName>
        <fullName evidence="2">Uncharacterized protein</fullName>
    </submittedName>
</protein>
<dbReference type="AlphaFoldDB" id="A0A645C396"/>
<gene>
    <name evidence="2" type="ORF">SDC9_118988</name>
</gene>
<accession>A0A645C396</accession>
<proteinExistence type="predicted"/>
<dbReference type="EMBL" id="VSSQ01024478">
    <property type="protein sequence ID" value="MPM72015.1"/>
    <property type="molecule type" value="Genomic_DNA"/>
</dbReference>
<organism evidence="2">
    <name type="scientific">bioreactor metagenome</name>
    <dbReference type="NCBI Taxonomy" id="1076179"/>
    <lineage>
        <taxon>unclassified sequences</taxon>
        <taxon>metagenomes</taxon>
        <taxon>ecological metagenomes</taxon>
    </lineage>
</organism>